<dbReference type="GO" id="GO:0016301">
    <property type="term" value="F:kinase activity"/>
    <property type="evidence" value="ECO:0007669"/>
    <property type="project" value="UniProtKB-KW"/>
</dbReference>
<dbReference type="AlphaFoldDB" id="A0A6G0ZCB1"/>
<dbReference type="Gene3D" id="3.10.20.90">
    <property type="entry name" value="Phosphatidylinositol 3-kinase Catalytic Subunit, Chain A, domain 1"/>
    <property type="match status" value="1"/>
</dbReference>
<organism evidence="1 2">
    <name type="scientific">Aphis craccivora</name>
    <name type="common">Cowpea aphid</name>
    <dbReference type="NCBI Taxonomy" id="307492"/>
    <lineage>
        <taxon>Eukaryota</taxon>
        <taxon>Metazoa</taxon>
        <taxon>Ecdysozoa</taxon>
        <taxon>Arthropoda</taxon>
        <taxon>Hexapoda</taxon>
        <taxon>Insecta</taxon>
        <taxon>Pterygota</taxon>
        <taxon>Neoptera</taxon>
        <taxon>Paraneoptera</taxon>
        <taxon>Hemiptera</taxon>
        <taxon>Sternorrhyncha</taxon>
        <taxon>Aphidomorpha</taxon>
        <taxon>Aphidoidea</taxon>
        <taxon>Aphididae</taxon>
        <taxon>Aphidini</taxon>
        <taxon>Aphis</taxon>
        <taxon>Aphis</taxon>
    </lineage>
</organism>
<gene>
    <name evidence="1" type="ORF">FWK35_00005816</name>
</gene>
<evidence type="ECO:0000313" key="2">
    <source>
        <dbReference type="Proteomes" id="UP000478052"/>
    </source>
</evidence>
<evidence type="ECO:0000313" key="1">
    <source>
        <dbReference type="EMBL" id="KAF0768476.1"/>
    </source>
</evidence>
<keyword evidence="1" id="KW-0418">Kinase</keyword>
<sequence length="257" mass="29656">MDYNGENTGHSSYISELDIMKLIKFSLCVLITIEDIQDAHRLLLSLLILYKSLVTHLLNISLLDRKLCLCVLKLTETYKFIEYQFLKPKAQYKLLFSSEIFILISEIMDTKDYYPNDILVQTIFDLFSMYRTNKFINASNFKISNSQLSFFQCPMYVILLFSDPCILSTQMELDEAVRLYELNKDSELTIHGKLKTSSSHFSTNLIKFSTYIGHYNVPLTHVVYSYKSNSAKLQLQYNIIICAILIPSALVFPPPSG</sequence>
<accession>A0A6G0ZCB1</accession>
<comment type="caution">
    <text evidence="1">The sequence shown here is derived from an EMBL/GenBank/DDBJ whole genome shotgun (WGS) entry which is preliminary data.</text>
</comment>
<dbReference type="OrthoDB" id="6244550at2759"/>
<dbReference type="EMBL" id="VUJU01000764">
    <property type="protein sequence ID" value="KAF0768476.1"/>
    <property type="molecule type" value="Genomic_DNA"/>
</dbReference>
<dbReference type="Proteomes" id="UP000478052">
    <property type="component" value="Unassembled WGS sequence"/>
</dbReference>
<protein>
    <submittedName>
        <fullName evidence="1">Atypical protein kinase C-like</fullName>
    </submittedName>
</protein>
<name>A0A6G0ZCB1_APHCR</name>
<keyword evidence="1" id="KW-0808">Transferase</keyword>
<proteinExistence type="predicted"/>
<keyword evidence="2" id="KW-1185">Reference proteome</keyword>
<reference evidence="1 2" key="1">
    <citation type="submission" date="2019-08" db="EMBL/GenBank/DDBJ databases">
        <title>Whole genome of Aphis craccivora.</title>
        <authorList>
            <person name="Voronova N.V."/>
            <person name="Shulinski R.S."/>
            <person name="Bandarenka Y.V."/>
            <person name="Zhorov D.G."/>
            <person name="Warner D."/>
        </authorList>
    </citation>
    <scope>NUCLEOTIDE SEQUENCE [LARGE SCALE GENOMIC DNA]</scope>
    <source>
        <strain evidence="1">180601</strain>
        <tissue evidence="1">Whole Body</tissue>
    </source>
</reference>